<dbReference type="Proteomes" id="UP001500975">
    <property type="component" value="Unassembled WGS sequence"/>
</dbReference>
<organism evidence="2 3">
    <name type="scientific">Variovorax defluvii</name>
    <dbReference type="NCBI Taxonomy" id="913761"/>
    <lineage>
        <taxon>Bacteria</taxon>
        <taxon>Pseudomonadati</taxon>
        <taxon>Pseudomonadota</taxon>
        <taxon>Betaproteobacteria</taxon>
        <taxon>Burkholderiales</taxon>
        <taxon>Comamonadaceae</taxon>
        <taxon>Variovorax</taxon>
    </lineage>
</organism>
<evidence type="ECO:0000313" key="2">
    <source>
        <dbReference type="EMBL" id="GAA4352968.1"/>
    </source>
</evidence>
<dbReference type="RefSeq" id="WP_345540470.1">
    <property type="nucleotide sequence ID" value="NZ_BAABGJ010000076.1"/>
</dbReference>
<dbReference type="EMBL" id="BAABGJ010000076">
    <property type="protein sequence ID" value="GAA4352968.1"/>
    <property type="molecule type" value="Genomic_DNA"/>
</dbReference>
<proteinExistence type="predicted"/>
<evidence type="ECO:0000256" key="1">
    <source>
        <dbReference type="SAM" id="MobiDB-lite"/>
    </source>
</evidence>
<sequence>MRLDRNPASEEEPDSSRLAPLNPAHLTHEPVRRGWSWTRFFGGAVLGTLVAEIFRRLAGL</sequence>
<gene>
    <name evidence="2" type="ORF">GCM10023165_42830</name>
</gene>
<protein>
    <submittedName>
        <fullName evidence="2">Uncharacterized protein</fullName>
    </submittedName>
</protein>
<evidence type="ECO:0000313" key="3">
    <source>
        <dbReference type="Proteomes" id="UP001500975"/>
    </source>
</evidence>
<comment type="caution">
    <text evidence="2">The sequence shown here is derived from an EMBL/GenBank/DDBJ whole genome shotgun (WGS) entry which is preliminary data.</text>
</comment>
<keyword evidence="3" id="KW-1185">Reference proteome</keyword>
<accession>A0ABP8I807</accession>
<name>A0ABP8I807_9BURK</name>
<feature type="region of interest" description="Disordered" evidence="1">
    <location>
        <begin position="1"/>
        <end position="23"/>
    </location>
</feature>
<reference evidence="3" key="1">
    <citation type="journal article" date="2019" name="Int. J. Syst. Evol. Microbiol.">
        <title>The Global Catalogue of Microorganisms (GCM) 10K type strain sequencing project: providing services to taxonomists for standard genome sequencing and annotation.</title>
        <authorList>
            <consortium name="The Broad Institute Genomics Platform"/>
            <consortium name="The Broad Institute Genome Sequencing Center for Infectious Disease"/>
            <person name="Wu L."/>
            <person name="Ma J."/>
        </authorList>
    </citation>
    <scope>NUCLEOTIDE SEQUENCE [LARGE SCALE GENOMIC DNA]</scope>
    <source>
        <strain evidence="3">JCM 17804</strain>
    </source>
</reference>